<gene>
    <name evidence="2" type="ORF">J2736_003070</name>
</gene>
<comment type="caution">
    <text evidence="2">The sequence shown here is derived from an EMBL/GenBank/DDBJ whole genome shotgun (WGS) entry which is preliminary data.</text>
</comment>
<dbReference type="EMBL" id="JAVDSB010000004">
    <property type="protein sequence ID" value="MDR6551881.1"/>
    <property type="molecule type" value="Genomic_DNA"/>
</dbReference>
<accession>A0ABU1NWM2</accession>
<organism evidence="2 3">
    <name type="scientific">Paenibacillus qinlingensis</name>
    <dbReference type="NCBI Taxonomy" id="1837343"/>
    <lineage>
        <taxon>Bacteria</taxon>
        <taxon>Bacillati</taxon>
        <taxon>Bacillota</taxon>
        <taxon>Bacilli</taxon>
        <taxon>Bacillales</taxon>
        <taxon>Paenibacillaceae</taxon>
        <taxon>Paenibacillus</taxon>
    </lineage>
</organism>
<feature type="chain" id="PRO_5046667206" evidence="1">
    <location>
        <begin position="27"/>
        <end position="255"/>
    </location>
</feature>
<evidence type="ECO:0000313" key="2">
    <source>
        <dbReference type="EMBL" id="MDR6551881.1"/>
    </source>
</evidence>
<keyword evidence="1" id="KW-0732">Signal</keyword>
<dbReference type="Proteomes" id="UP001267290">
    <property type="component" value="Unassembled WGS sequence"/>
</dbReference>
<evidence type="ECO:0000313" key="3">
    <source>
        <dbReference type="Proteomes" id="UP001267290"/>
    </source>
</evidence>
<proteinExistence type="predicted"/>
<sequence>MKFFAKGLVGCALSLILVIPSTAAFAADEKTHKLVPESGSAIILTNVEYTELPDNGSKIRITGSGKANEKQTFKIEINREKGTYKTIPEERKQEKQDKKSVGIYSTPLVKTPLLASNETFHSAKVKLLTVDPPQADLCYTQNELNWKTYLDGSYWYNDVTSSYVTYWAANPSTLLTHWFVDNYGGSWTKDNNTQDINHNVYGYYHNYDFQDNNLRTDVQQNVTVIGKKFGEFTYDTSAYTYGEYEYLLTHHIQVN</sequence>
<evidence type="ECO:0000256" key="1">
    <source>
        <dbReference type="SAM" id="SignalP"/>
    </source>
</evidence>
<feature type="signal peptide" evidence="1">
    <location>
        <begin position="1"/>
        <end position="26"/>
    </location>
</feature>
<name>A0ABU1NWM2_9BACL</name>
<keyword evidence="3" id="KW-1185">Reference proteome</keyword>
<dbReference type="RefSeq" id="WP_310499436.1">
    <property type="nucleotide sequence ID" value="NZ_JAVDSB010000004.1"/>
</dbReference>
<reference evidence="2 3" key="1">
    <citation type="submission" date="2023-07" db="EMBL/GenBank/DDBJ databases">
        <title>Sorghum-associated microbial communities from plants grown in Nebraska, USA.</title>
        <authorList>
            <person name="Schachtman D."/>
        </authorList>
    </citation>
    <scope>NUCLEOTIDE SEQUENCE [LARGE SCALE GENOMIC DNA]</scope>
    <source>
        <strain evidence="2 3">CC258</strain>
    </source>
</reference>
<protein>
    <submittedName>
        <fullName evidence="2">Uncharacterized protein</fullName>
    </submittedName>
</protein>